<dbReference type="PANTHER" id="PTHR11012">
    <property type="entry name" value="PROTEIN KINASE-LIKE DOMAIN-CONTAINING"/>
    <property type="match status" value="1"/>
</dbReference>
<dbReference type="Gene3D" id="3.90.1200.10">
    <property type="match status" value="1"/>
</dbReference>
<name>A0A1L8DYK0_9DIPT</name>
<evidence type="ECO:0000259" key="1">
    <source>
        <dbReference type="SMART" id="SM00587"/>
    </source>
</evidence>
<dbReference type="InterPro" id="IPR015897">
    <property type="entry name" value="CHK_kinase-like"/>
</dbReference>
<dbReference type="Pfam" id="PF02958">
    <property type="entry name" value="EcKL"/>
    <property type="match status" value="1"/>
</dbReference>
<keyword evidence="2" id="KW-0808">Transferase</keyword>
<accession>A0A1L8DYK0</accession>
<proteinExistence type="predicted"/>
<feature type="domain" description="CHK kinase-like" evidence="1">
    <location>
        <begin position="139"/>
        <end position="328"/>
    </location>
</feature>
<evidence type="ECO:0000313" key="2">
    <source>
        <dbReference type="EMBL" id="JAV11506.1"/>
    </source>
</evidence>
<protein>
    <submittedName>
        <fullName evidence="2">Putative ecdysteroid kinase</fullName>
    </submittedName>
</protein>
<dbReference type="PANTHER" id="PTHR11012:SF12">
    <property type="entry name" value="CHK KINASE-LIKE DOMAIN-CONTAINING PROTEIN-RELATED"/>
    <property type="match status" value="1"/>
</dbReference>
<organism evidence="2">
    <name type="scientific">Nyssomyia neivai</name>
    <dbReference type="NCBI Taxonomy" id="330878"/>
    <lineage>
        <taxon>Eukaryota</taxon>
        <taxon>Metazoa</taxon>
        <taxon>Ecdysozoa</taxon>
        <taxon>Arthropoda</taxon>
        <taxon>Hexapoda</taxon>
        <taxon>Insecta</taxon>
        <taxon>Pterygota</taxon>
        <taxon>Neoptera</taxon>
        <taxon>Endopterygota</taxon>
        <taxon>Diptera</taxon>
        <taxon>Nematocera</taxon>
        <taxon>Psychodoidea</taxon>
        <taxon>Psychodidae</taxon>
        <taxon>Nyssomyia</taxon>
    </lineage>
</organism>
<dbReference type="InterPro" id="IPR011009">
    <property type="entry name" value="Kinase-like_dom_sf"/>
</dbReference>
<dbReference type="InterPro" id="IPR004119">
    <property type="entry name" value="EcKL"/>
</dbReference>
<dbReference type="SMART" id="SM00587">
    <property type="entry name" value="CHK"/>
    <property type="match status" value="1"/>
</dbReference>
<keyword evidence="2" id="KW-0418">Kinase</keyword>
<dbReference type="GO" id="GO:0016301">
    <property type="term" value="F:kinase activity"/>
    <property type="evidence" value="ECO:0007669"/>
    <property type="project" value="UniProtKB-KW"/>
</dbReference>
<dbReference type="EMBL" id="GFDF01002578">
    <property type="protein sequence ID" value="JAV11506.1"/>
    <property type="molecule type" value="Transcribed_RNA"/>
</dbReference>
<reference evidence="2" key="1">
    <citation type="submission" date="2016-12" db="EMBL/GenBank/DDBJ databases">
        <title>An insight into the sialome and mialome of the sand fly, Nyssomyia neivai.</title>
        <authorList>
            <person name="Sebastian V."/>
            <person name="Goulart T.M."/>
            <person name="Oliveira W."/>
            <person name="Calvo E."/>
            <person name="Oliveira L.F."/>
            <person name="Pinto M.C."/>
            <person name="Rosselino A.M."/>
            <person name="Ribeiro J.M."/>
        </authorList>
    </citation>
    <scope>NUCLEOTIDE SEQUENCE</scope>
</reference>
<dbReference type="SUPFAM" id="SSF56112">
    <property type="entry name" value="Protein kinase-like (PK-like)"/>
    <property type="match status" value="1"/>
</dbReference>
<dbReference type="AlphaFoldDB" id="A0A1L8DYK0"/>
<sequence>MCDMPHYSEDEIIPPDFLNQDFFEKVLQQSENDKLLKITNLNLVPGTKPGDHFASIMFKAIISYTSKGKEIAERSLVIKTVPVEDGLKKDMLQDMPIFDREIDMYTKILPEMKLIMESINDKEEFAPRLIYHSTDPLILIFDDITKYGYEMTEGFFDFANTTKIVKKLAKFHALSFYMNDNKYNHIDVTKYKTLMEGTMLDRAKVFFEGFNQLRDEVINWTGYETIAAKLGTQKETFMKKIEKVYQSNPDPGFNVLCHGDFHIKNMMFIKNGGNINKTMFVDYQMSFWGSPTIDLIYIFYAVGNTDCRRRREEMLSIYHEALSEYLNRLGCLKKPPTLLELNIEMLKRGAAELLLSICFHPFFYLDYTKVDAKEIADPEPEVVNRIRKMMYTNEDLVKVLKEVLPDLLYRGVLA</sequence>